<dbReference type="EMBL" id="NVWI01000005">
    <property type="protein sequence ID" value="PCJ41577.1"/>
    <property type="molecule type" value="Genomic_DNA"/>
</dbReference>
<dbReference type="Gene3D" id="2.120.10.30">
    <property type="entry name" value="TolB, C-terminal domain"/>
    <property type="match status" value="2"/>
</dbReference>
<keyword evidence="3" id="KW-0732">Signal</keyword>
<evidence type="ECO:0008006" key="6">
    <source>
        <dbReference type="Google" id="ProtNLM"/>
    </source>
</evidence>
<dbReference type="InterPro" id="IPR050952">
    <property type="entry name" value="TRIM-NHL_E3_ligases"/>
</dbReference>
<organism evidence="4 5">
    <name type="scientific">SAR86 cluster bacterium</name>
    <dbReference type="NCBI Taxonomy" id="2030880"/>
    <lineage>
        <taxon>Bacteria</taxon>
        <taxon>Pseudomonadati</taxon>
        <taxon>Pseudomonadota</taxon>
        <taxon>Gammaproteobacteria</taxon>
        <taxon>SAR86 cluster</taxon>
    </lineage>
</organism>
<evidence type="ECO:0000313" key="4">
    <source>
        <dbReference type="EMBL" id="PCJ41577.1"/>
    </source>
</evidence>
<protein>
    <recommendedName>
        <fullName evidence="6">6-bladed beta-propeller</fullName>
    </recommendedName>
</protein>
<name>A0A2A5CCL0_9GAMM</name>
<dbReference type="PANTHER" id="PTHR24104:SF25">
    <property type="entry name" value="PROTEIN LIN-41"/>
    <property type="match status" value="1"/>
</dbReference>
<evidence type="ECO:0000256" key="2">
    <source>
        <dbReference type="PROSITE-ProRule" id="PRU00504"/>
    </source>
</evidence>
<feature type="repeat" description="NHL" evidence="2">
    <location>
        <begin position="330"/>
        <end position="363"/>
    </location>
</feature>
<accession>A0A2A5CCL0</accession>
<dbReference type="PROSITE" id="PS51125">
    <property type="entry name" value="NHL"/>
    <property type="match status" value="2"/>
</dbReference>
<dbReference type="PANTHER" id="PTHR24104">
    <property type="entry name" value="E3 UBIQUITIN-PROTEIN LIGASE NHLRC1-RELATED"/>
    <property type="match status" value="1"/>
</dbReference>
<proteinExistence type="predicted"/>
<keyword evidence="1" id="KW-0677">Repeat</keyword>
<dbReference type="Proteomes" id="UP000228987">
    <property type="component" value="Unassembled WGS sequence"/>
</dbReference>
<sequence>MLNSFSSILRFTLFPIGACLFSATASWAQPLPSIPTFELDPAWPQVPMNANWLTGGLGGMCIGQEDEVYLLNRQNVVAADLDAALLAPPVIVLNKQGEVINGWGDPGQIGERLHDCHVDSEGNVWIVAAATGYVQKYSPDGVLLAQIGESGRYDSSDGTREGEPLNSNNARFFLPAAIDVDSNTGEIYVADGELPGGNSRIAVLNSNGDFLRQWPLFRQAGEEEIFAAPHCLRLSSDGLVYVCDRNANRIQVFDHEGQLQQIIDIGFEPLTEPIGRESGSRGTAVVLAFSADSGQRYLYVVNQNSVRVEVFDRLSGEMLSSFGNGPGRYRGQFELPHGIGVDSEGNVIIAEQEGRRVQKFNFQNLMP</sequence>
<gene>
    <name evidence="4" type="ORF">COA71_08465</name>
</gene>
<evidence type="ECO:0000313" key="5">
    <source>
        <dbReference type="Proteomes" id="UP000228987"/>
    </source>
</evidence>
<dbReference type="InterPro" id="IPR001258">
    <property type="entry name" value="NHL_repeat"/>
</dbReference>
<evidence type="ECO:0000256" key="3">
    <source>
        <dbReference type="SAM" id="SignalP"/>
    </source>
</evidence>
<dbReference type="SUPFAM" id="SSF101898">
    <property type="entry name" value="NHL repeat"/>
    <property type="match status" value="1"/>
</dbReference>
<reference evidence="5" key="1">
    <citation type="submission" date="2017-08" db="EMBL/GenBank/DDBJ databases">
        <title>A dynamic microbial community with high functional redundancy inhabits the cold, oxic subseafloor aquifer.</title>
        <authorList>
            <person name="Tully B.J."/>
            <person name="Wheat C.G."/>
            <person name="Glazer B.T."/>
            <person name="Huber J.A."/>
        </authorList>
    </citation>
    <scope>NUCLEOTIDE SEQUENCE [LARGE SCALE GENOMIC DNA]</scope>
</reference>
<feature type="chain" id="PRO_5012088346" description="6-bladed beta-propeller" evidence="3">
    <location>
        <begin position="29"/>
        <end position="367"/>
    </location>
</feature>
<dbReference type="InterPro" id="IPR011042">
    <property type="entry name" value="6-blade_b-propeller_TolB-like"/>
</dbReference>
<feature type="signal peptide" evidence="3">
    <location>
        <begin position="1"/>
        <end position="28"/>
    </location>
</feature>
<comment type="caution">
    <text evidence="4">The sequence shown here is derived from an EMBL/GenBank/DDBJ whole genome shotgun (WGS) entry which is preliminary data.</text>
</comment>
<dbReference type="GO" id="GO:0008270">
    <property type="term" value="F:zinc ion binding"/>
    <property type="evidence" value="ECO:0007669"/>
    <property type="project" value="UniProtKB-KW"/>
</dbReference>
<evidence type="ECO:0000256" key="1">
    <source>
        <dbReference type="ARBA" id="ARBA00022737"/>
    </source>
</evidence>
<dbReference type="Pfam" id="PF01436">
    <property type="entry name" value="NHL"/>
    <property type="match status" value="1"/>
</dbReference>
<dbReference type="AlphaFoldDB" id="A0A2A5CCL0"/>
<feature type="repeat" description="NHL" evidence="2">
    <location>
        <begin position="226"/>
        <end position="256"/>
    </location>
</feature>